<proteinExistence type="predicted"/>
<evidence type="ECO:0000313" key="1">
    <source>
        <dbReference type="EMBL" id="CRK19976.1"/>
    </source>
</evidence>
<dbReference type="AlphaFoldDB" id="A0A0G4LDA2"/>
<sequence length="366" mass="40192">MSIDIWPPVSPEELKVKKEQSHRPCRVPSPIMPRFSTYSSRRRLSTTSVNSMVLIEISTGCKARELAWILEETRAVMTELKHGLDGCYALLAPIDPGSTLVLSTHRNEKVKGHITRVGTRIVKGTIHLQLRTLPTQSVALDPQNPIHIPSLEALGTHLSESVKLLALALDSPPSPRPVADHLRALSISLAASTALLRGPPLESPDPSWQHASWPQAHFAPPLSPNISFHLFLQEATLVLALRALEPADAPQHFGLKLGLALGTYRRLEHDEMDHVYPFRYSRLTAGGLRHVHRGASVERRPTGFHEADNDLGPGSGAVDVYVREKVRVETADPSLLSLYAKLLALGNTLAQARRNLAAVMGEELDD</sequence>
<gene>
    <name evidence="1" type="ORF">BN1723_012001</name>
</gene>
<dbReference type="InterPro" id="IPR028241">
    <property type="entry name" value="RAVE2/Rogdi"/>
</dbReference>
<name>A0A0G4LDA2_VERLO</name>
<reference evidence="2" key="1">
    <citation type="submission" date="2015-05" db="EMBL/GenBank/DDBJ databases">
        <authorList>
            <person name="Fogelqvist Johan"/>
        </authorList>
    </citation>
    <scope>NUCLEOTIDE SEQUENCE [LARGE SCALE GENOMIC DNA]</scope>
</reference>
<dbReference type="EMBL" id="CVQI01010557">
    <property type="protein sequence ID" value="CRK19976.1"/>
    <property type="molecule type" value="Genomic_DNA"/>
</dbReference>
<organism evidence="1 2">
    <name type="scientific">Verticillium longisporum</name>
    <name type="common">Verticillium dahliae var. longisporum</name>
    <dbReference type="NCBI Taxonomy" id="100787"/>
    <lineage>
        <taxon>Eukaryota</taxon>
        <taxon>Fungi</taxon>
        <taxon>Dikarya</taxon>
        <taxon>Ascomycota</taxon>
        <taxon>Pezizomycotina</taxon>
        <taxon>Sordariomycetes</taxon>
        <taxon>Hypocreomycetidae</taxon>
        <taxon>Glomerellales</taxon>
        <taxon>Plectosphaerellaceae</taxon>
        <taxon>Verticillium</taxon>
    </lineage>
</organism>
<evidence type="ECO:0000313" key="2">
    <source>
        <dbReference type="Proteomes" id="UP000045706"/>
    </source>
</evidence>
<dbReference type="Proteomes" id="UP000045706">
    <property type="component" value="Unassembled WGS sequence"/>
</dbReference>
<accession>A0A0G4LDA2</accession>
<dbReference type="GO" id="GO:0043291">
    <property type="term" value="C:RAVE complex"/>
    <property type="evidence" value="ECO:0007669"/>
    <property type="project" value="TreeGrafter"/>
</dbReference>
<dbReference type="Pfam" id="PF10259">
    <property type="entry name" value="Rogdi_lz"/>
    <property type="match status" value="1"/>
</dbReference>
<dbReference type="PANTHER" id="PTHR13618:SF1">
    <property type="entry name" value="PROTEIN ROGDI HOMOLOG"/>
    <property type="match status" value="1"/>
</dbReference>
<dbReference type="PANTHER" id="PTHR13618">
    <property type="entry name" value="LEUCINE ZIPPER CONTAINING TRANSCRIPTION FACTOR LZF1"/>
    <property type="match status" value="1"/>
</dbReference>
<protein>
    <submittedName>
        <fullName evidence="1">Uncharacterized protein</fullName>
    </submittedName>
</protein>